<evidence type="ECO:0000313" key="2">
    <source>
        <dbReference type="Proteomes" id="UP000816034"/>
    </source>
</evidence>
<dbReference type="RefSeq" id="XP_044554325.1">
    <property type="nucleotide sequence ID" value="XM_044688476.1"/>
</dbReference>
<proteinExistence type="predicted"/>
<name>A0AA88H1N9_NAELO</name>
<evidence type="ECO:0000313" key="1">
    <source>
        <dbReference type="EMBL" id="KAG2392431.1"/>
    </source>
</evidence>
<comment type="caution">
    <text evidence="1">The sequence shown here is derived from an EMBL/GenBank/DDBJ whole genome shotgun (WGS) entry which is preliminary data.</text>
</comment>
<dbReference type="GeneID" id="68105137"/>
<protein>
    <submittedName>
        <fullName evidence="1">Uncharacterized protein</fullName>
    </submittedName>
</protein>
<sequence>MRIRTINLRDENTPSLIPPSSEIMKILGSELLKIVQLNVVMDATQCNHTEEGRVSEKPSENSNPSLRKVLMNGGIIHEIWEYLYLMFMDLLDMILIYSETLFNKLVNEFVLCSIFNIKMAPPHT</sequence>
<keyword evidence="2" id="KW-1185">Reference proteome</keyword>
<dbReference type="Proteomes" id="UP000816034">
    <property type="component" value="Unassembled WGS sequence"/>
</dbReference>
<reference evidence="1 2" key="1">
    <citation type="journal article" date="2018" name="BMC Genomics">
        <title>The genome of Naegleria lovaniensis, the basis for a comparative approach to unravel pathogenicity factors of the human pathogenic amoeba N. fowleri.</title>
        <authorList>
            <person name="Liechti N."/>
            <person name="Schurch N."/>
            <person name="Bruggmann R."/>
            <person name="Wittwer M."/>
        </authorList>
    </citation>
    <scope>NUCLEOTIDE SEQUENCE [LARGE SCALE GENOMIC DNA]</scope>
    <source>
        <strain evidence="1 2">ATCC 30569</strain>
    </source>
</reference>
<dbReference type="EMBL" id="PYSW02000005">
    <property type="protein sequence ID" value="KAG2392431.1"/>
    <property type="molecule type" value="Genomic_DNA"/>
</dbReference>
<dbReference type="AlphaFoldDB" id="A0AA88H1N9"/>
<accession>A0AA88H1N9</accession>
<organism evidence="1 2">
    <name type="scientific">Naegleria lovaniensis</name>
    <name type="common">Amoeba</name>
    <dbReference type="NCBI Taxonomy" id="51637"/>
    <lineage>
        <taxon>Eukaryota</taxon>
        <taxon>Discoba</taxon>
        <taxon>Heterolobosea</taxon>
        <taxon>Tetramitia</taxon>
        <taxon>Eutetramitia</taxon>
        <taxon>Vahlkampfiidae</taxon>
        <taxon>Naegleria</taxon>
    </lineage>
</organism>
<gene>
    <name evidence="1" type="ORF">C9374_012683</name>
</gene>